<dbReference type="Proteomes" id="UP000011680">
    <property type="component" value="Unassembled WGS sequence"/>
</dbReference>
<dbReference type="PANTHER" id="PTHR32494:SF5">
    <property type="entry name" value="ALLANTOATE AMIDOHYDROLASE"/>
    <property type="match status" value="1"/>
</dbReference>
<dbReference type="SUPFAM" id="SSF53187">
    <property type="entry name" value="Zn-dependent exopeptidases"/>
    <property type="match status" value="1"/>
</dbReference>
<keyword evidence="4" id="KW-1185">Reference proteome</keyword>
<sequence>MLTVEDFSATDQNDVPLWHAMQQAGFHPENLSEPTIDLDRVTGFLEVHIEQGRVLDESDDDLGVVTNIRAPVRYKITVEGAYDHSGATPMNLRHDALAGASAIILAIQRVGKEADNEGDLVATVGDITAVDGAINKVCGEVSFPLDIRSVNEAFRDQIESRILEEIRMTADQHNLQFEVQEIDRSSPVTMSEEIASQLAHAADSSESGYRFLPSGGGHDTMNFQQAGVPAGLLFVPSVDGVSHSPDEETYDDAVAAAVQTLIRFTLSEIEIANKKFTENKIEGNGGDHAF</sequence>
<feature type="domain" description="Peptidase M20 dimerisation" evidence="2">
    <location>
        <begin position="73"/>
        <end position="169"/>
    </location>
</feature>
<evidence type="ECO:0000313" key="4">
    <source>
        <dbReference type="Proteomes" id="UP000011680"/>
    </source>
</evidence>
<protein>
    <submittedName>
        <fullName evidence="3">Amidase</fullName>
    </submittedName>
</protein>
<keyword evidence="1" id="KW-0378">Hydrolase</keyword>
<dbReference type="Pfam" id="PF07687">
    <property type="entry name" value="M20_dimer"/>
    <property type="match status" value="1"/>
</dbReference>
<comment type="caution">
    <text evidence="3">The sequence shown here is derived from an EMBL/GenBank/DDBJ whole genome shotgun (WGS) entry which is preliminary data.</text>
</comment>
<reference evidence="3 4" key="1">
    <citation type="journal article" date="2014" name="PLoS Genet.">
        <title>Phylogenetically driven sequencing of extremely halophilic archaea reveals strategies for static and dynamic osmo-response.</title>
        <authorList>
            <person name="Becker E.A."/>
            <person name="Seitzer P.M."/>
            <person name="Tritt A."/>
            <person name="Larsen D."/>
            <person name="Krusor M."/>
            <person name="Yao A.I."/>
            <person name="Wu D."/>
            <person name="Madern D."/>
            <person name="Eisen J.A."/>
            <person name="Darling A.E."/>
            <person name="Facciotti M.T."/>
        </authorList>
    </citation>
    <scope>NUCLEOTIDE SEQUENCE [LARGE SCALE GENOMIC DNA]</scope>
    <source>
        <strain evidence="3 4">JCM 13552</strain>
    </source>
</reference>
<accession>M0MUV6</accession>
<dbReference type="STRING" id="1227457.C451_20180"/>
<evidence type="ECO:0000313" key="3">
    <source>
        <dbReference type="EMBL" id="EMA48549.1"/>
    </source>
</evidence>
<dbReference type="EMBL" id="AOMF01000188">
    <property type="protein sequence ID" value="EMA48549.1"/>
    <property type="molecule type" value="Genomic_DNA"/>
</dbReference>
<dbReference type="Gene3D" id="3.30.70.360">
    <property type="match status" value="1"/>
</dbReference>
<name>M0MUV6_9EURY</name>
<evidence type="ECO:0000256" key="1">
    <source>
        <dbReference type="ARBA" id="ARBA00022801"/>
    </source>
</evidence>
<gene>
    <name evidence="3" type="ORF">C451_20180</name>
</gene>
<dbReference type="PATRIC" id="fig|1227457.3.peg.3930"/>
<dbReference type="PANTHER" id="PTHR32494">
    <property type="entry name" value="ALLANTOATE DEIMINASE-RELATED"/>
    <property type="match status" value="1"/>
</dbReference>
<evidence type="ECO:0000259" key="2">
    <source>
        <dbReference type="Pfam" id="PF07687"/>
    </source>
</evidence>
<dbReference type="InterPro" id="IPR010158">
    <property type="entry name" value="Amidase_Cbmase"/>
</dbReference>
<organism evidence="3 4">
    <name type="scientific">Halococcus thailandensis JCM 13552</name>
    <dbReference type="NCBI Taxonomy" id="1227457"/>
    <lineage>
        <taxon>Archaea</taxon>
        <taxon>Methanobacteriati</taxon>
        <taxon>Methanobacteriota</taxon>
        <taxon>Stenosarchaea group</taxon>
        <taxon>Halobacteria</taxon>
        <taxon>Halobacteriales</taxon>
        <taxon>Halococcaceae</taxon>
        <taxon>Halococcus</taxon>
    </lineage>
</organism>
<dbReference type="Pfam" id="PF01546">
    <property type="entry name" value="Peptidase_M20"/>
    <property type="match status" value="1"/>
</dbReference>
<dbReference type="NCBIfam" id="TIGR01879">
    <property type="entry name" value="hydantase"/>
    <property type="match status" value="1"/>
</dbReference>
<dbReference type="Gene3D" id="3.40.630.10">
    <property type="entry name" value="Zn peptidases"/>
    <property type="match status" value="1"/>
</dbReference>
<dbReference type="InterPro" id="IPR011650">
    <property type="entry name" value="Peptidase_M20_dimer"/>
</dbReference>
<dbReference type="InterPro" id="IPR002933">
    <property type="entry name" value="Peptidase_M20"/>
</dbReference>
<dbReference type="SUPFAM" id="SSF55031">
    <property type="entry name" value="Bacterial exopeptidase dimerisation domain"/>
    <property type="match status" value="1"/>
</dbReference>
<proteinExistence type="predicted"/>
<dbReference type="eggNOG" id="arCOG01109">
    <property type="taxonomic scope" value="Archaea"/>
</dbReference>
<dbReference type="GO" id="GO:0016813">
    <property type="term" value="F:hydrolase activity, acting on carbon-nitrogen (but not peptide) bonds, in linear amidines"/>
    <property type="evidence" value="ECO:0007669"/>
    <property type="project" value="InterPro"/>
</dbReference>
<dbReference type="InterPro" id="IPR036264">
    <property type="entry name" value="Bact_exopeptidase_dim_dom"/>
</dbReference>
<dbReference type="AlphaFoldDB" id="M0MUV6"/>